<comment type="caution">
    <text evidence="1">The sequence shown here is derived from an EMBL/GenBank/DDBJ whole genome shotgun (WGS) entry which is preliminary data.</text>
</comment>
<gene>
    <name evidence="1" type="ORF">GCM10023184_47050</name>
</gene>
<dbReference type="RefSeq" id="WP_345258519.1">
    <property type="nucleotide sequence ID" value="NZ_BAABGY010000026.1"/>
</dbReference>
<dbReference type="EMBL" id="BAABGY010000026">
    <property type="protein sequence ID" value="GAA4345265.1"/>
    <property type="molecule type" value="Genomic_DNA"/>
</dbReference>
<dbReference type="Proteomes" id="UP001501725">
    <property type="component" value="Unassembled WGS sequence"/>
</dbReference>
<name>A0ABP8HVH3_9BACT</name>
<keyword evidence="2" id="KW-1185">Reference proteome</keyword>
<reference evidence="2" key="1">
    <citation type="journal article" date="2019" name="Int. J. Syst. Evol. Microbiol.">
        <title>The Global Catalogue of Microorganisms (GCM) 10K type strain sequencing project: providing services to taxonomists for standard genome sequencing and annotation.</title>
        <authorList>
            <consortium name="The Broad Institute Genomics Platform"/>
            <consortium name="The Broad Institute Genome Sequencing Center for Infectious Disease"/>
            <person name="Wu L."/>
            <person name="Ma J."/>
        </authorList>
    </citation>
    <scope>NUCLEOTIDE SEQUENCE [LARGE SCALE GENOMIC DNA]</scope>
    <source>
        <strain evidence="2">JCM 17919</strain>
    </source>
</reference>
<protein>
    <submittedName>
        <fullName evidence="1">Uncharacterized protein</fullName>
    </submittedName>
</protein>
<proteinExistence type="predicted"/>
<dbReference type="PROSITE" id="PS51257">
    <property type="entry name" value="PROKAR_LIPOPROTEIN"/>
    <property type="match status" value="1"/>
</dbReference>
<accession>A0ABP8HVH3</accession>
<evidence type="ECO:0000313" key="2">
    <source>
        <dbReference type="Proteomes" id="UP001501725"/>
    </source>
</evidence>
<evidence type="ECO:0000313" key="1">
    <source>
        <dbReference type="EMBL" id="GAA4345265.1"/>
    </source>
</evidence>
<sequence length="232" mass="26170">MKCSSLVTTVSIVWTFLFSCRTDSLSKYESKGVDTVLSLYGGTCAYSVLWKSSTDENERYKKFQLEISGSDFVSKSLIDLETIALGIAYNFYKAIREDKIDYTHIRVLLNKEGQAHVSEYELGELRAIDIRFPIVEKIVQSVYSKQFGELTKHVEDSCRKLIEIKNSDSIQSAFSKVVRDGKYQLFAIRIWRDGVNRKAEFIGGISAPIGGMPLNVELALDGDLQKASCLDF</sequence>
<organism evidence="1 2">
    <name type="scientific">Flaviaesturariibacter amylovorans</name>
    <dbReference type="NCBI Taxonomy" id="1084520"/>
    <lineage>
        <taxon>Bacteria</taxon>
        <taxon>Pseudomonadati</taxon>
        <taxon>Bacteroidota</taxon>
        <taxon>Chitinophagia</taxon>
        <taxon>Chitinophagales</taxon>
        <taxon>Chitinophagaceae</taxon>
        <taxon>Flaviaestuariibacter</taxon>
    </lineage>
</organism>